<comment type="caution">
    <text evidence="1">The sequence shown here is derived from an EMBL/GenBank/DDBJ whole genome shotgun (WGS) entry which is preliminary data.</text>
</comment>
<keyword evidence="4" id="KW-1185">Reference proteome</keyword>
<dbReference type="EMBL" id="JYDP01000216">
    <property type="protein sequence ID" value="KRZ02786.1"/>
    <property type="molecule type" value="Genomic_DNA"/>
</dbReference>
<evidence type="ECO:0000313" key="4">
    <source>
        <dbReference type="Proteomes" id="UP000055024"/>
    </source>
</evidence>
<evidence type="ECO:0000313" key="3">
    <source>
        <dbReference type="EMBL" id="KRZ02786.1"/>
    </source>
</evidence>
<name>A0A0V1GS74_9BILA</name>
<evidence type="ECO:0000313" key="2">
    <source>
        <dbReference type="EMBL" id="KRZ02768.1"/>
    </source>
</evidence>
<reference evidence="1 4" key="1">
    <citation type="submission" date="2015-01" db="EMBL/GenBank/DDBJ databases">
        <title>Evolution of Trichinella species and genotypes.</title>
        <authorList>
            <person name="Korhonen P.K."/>
            <person name="Edoardo P."/>
            <person name="Giuseppe L.R."/>
            <person name="Gasser R.B."/>
        </authorList>
    </citation>
    <scope>NUCLEOTIDE SEQUENCE [LARGE SCALE GENOMIC DNA]</scope>
    <source>
        <strain evidence="1">ISS1029</strain>
    </source>
</reference>
<sequence>MHKTFQRNSLLQDIAQCISPDYSNTVSCSASQTEYVLACNALGCMSEVNCCTLHFRTVCMLDNGLMLMAQ</sequence>
<dbReference type="EMBL" id="JYDP01000321">
    <property type="protein sequence ID" value="KRZ01190.1"/>
    <property type="molecule type" value="Genomic_DNA"/>
</dbReference>
<dbReference type="EMBL" id="JYDP01000216">
    <property type="protein sequence ID" value="KRZ02768.1"/>
    <property type="molecule type" value="Genomic_DNA"/>
</dbReference>
<accession>A0A0V1GS74</accession>
<evidence type="ECO:0000313" key="1">
    <source>
        <dbReference type="EMBL" id="KRZ01190.1"/>
    </source>
</evidence>
<gene>
    <name evidence="2" type="ORF">T11_12485</name>
    <name evidence="3" type="ORF">T11_404</name>
    <name evidence="1" type="ORF">T11_6376</name>
</gene>
<organism evidence="1 4">
    <name type="scientific">Trichinella zimbabwensis</name>
    <dbReference type="NCBI Taxonomy" id="268475"/>
    <lineage>
        <taxon>Eukaryota</taxon>
        <taxon>Metazoa</taxon>
        <taxon>Ecdysozoa</taxon>
        <taxon>Nematoda</taxon>
        <taxon>Enoplea</taxon>
        <taxon>Dorylaimia</taxon>
        <taxon>Trichinellida</taxon>
        <taxon>Trichinellidae</taxon>
        <taxon>Trichinella</taxon>
    </lineage>
</organism>
<dbReference type="AlphaFoldDB" id="A0A0V1GS74"/>
<dbReference type="Proteomes" id="UP000055024">
    <property type="component" value="Unassembled WGS sequence"/>
</dbReference>
<protein>
    <submittedName>
        <fullName evidence="1">Uncharacterized protein</fullName>
    </submittedName>
</protein>
<proteinExistence type="predicted"/>